<dbReference type="Gene3D" id="3.40.630.30">
    <property type="match status" value="1"/>
</dbReference>
<dbReference type="Proteomes" id="UP001162031">
    <property type="component" value="Unassembled WGS sequence"/>
</dbReference>
<dbReference type="NCBIfam" id="TIGR01681">
    <property type="entry name" value="HAD-SF-IIIC"/>
    <property type="match status" value="1"/>
</dbReference>
<name>A0AAV0TRW6_HYABA</name>
<evidence type="ECO:0000256" key="1">
    <source>
        <dbReference type="SAM" id="MobiDB-lite"/>
    </source>
</evidence>
<dbReference type="Gene3D" id="3.40.50.1000">
    <property type="entry name" value="HAD superfamily/HAD-like"/>
    <property type="match status" value="1"/>
</dbReference>
<gene>
    <name evidence="2" type="ORF">HBR001_LOCUS3755</name>
</gene>
<evidence type="ECO:0000313" key="3">
    <source>
        <dbReference type="Proteomes" id="UP001162031"/>
    </source>
</evidence>
<feature type="region of interest" description="Disordered" evidence="1">
    <location>
        <begin position="831"/>
        <end position="851"/>
    </location>
</feature>
<reference evidence="2" key="1">
    <citation type="submission" date="2022-12" db="EMBL/GenBank/DDBJ databases">
        <authorList>
            <person name="Webb A."/>
        </authorList>
    </citation>
    <scope>NUCLEOTIDE SEQUENCE</scope>
    <source>
        <strain evidence="2">Hp1</strain>
    </source>
</reference>
<comment type="caution">
    <text evidence="2">The sequence shown here is derived from an EMBL/GenBank/DDBJ whole genome shotgun (WGS) entry which is preliminary data.</text>
</comment>
<dbReference type="NCBIfam" id="TIGR01686">
    <property type="entry name" value="FkbH"/>
    <property type="match status" value="1"/>
</dbReference>
<dbReference type="AlphaFoldDB" id="A0AAV0TRW6"/>
<feature type="compositionally biased region" description="Basic residues" evidence="1">
    <location>
        <begin position="835"/>
        <end position="844"/>
    </location>
</feature>
<dbReference type="SUPFAM" id="SSF55729">
    <property type="entry name" value="Acyl-CoA N-acyltransferases (Nat)"/>
    <property type="match status" value="1"/>
</dbReference>
<evidence type="ECO:0000313" key="2">
    <source>
        <dbReference type="EMBL" id="CAI5726082.1"/>
    </source>
</evidence>
<dbReference type="InterPro" id="IPR023214">
    <property type="entry name" value="HAD_sf"/>
</dbReference>
<evidence type="ECO:0008006" key="4">
    <source>
        <dbReference type="Google" id="ProtNLM"/>
    </source>
</evidence>
<dbReference type="SUPFAM" id="SSF56784">
    <property type="entry name" value="HAD-like"/>
    <property type="match status" value="1"/>
</dbReference>
<dbReference type="InterPro" id="IPR010037">
    <property type="entry name" value="FkbH_domain"/>
</dbReference>
<dbReference type="InterPro" id="IPR016181">
    <property type="entry name" value="Acyl_CoA_acyltransferase"/>
</dbReference>
<proteinExistence type="predicted"/>
<sequence>MTRKQVAIGGTFACDEALAVPLQCLLQNAVEGADVDLQWLRYGSLANFDEWSSHVLRSTPPVNVVLLLVRLSDLAADHPELHVVHERRDGARYVAAESCVADGPICHFLSDLERYDGIGATAATPRLVVILCPCPPNIAAQCNAMERTVQMRAEAMQNVTVQSVEWLMTLFHQQYVTAFYDAVADKLQHSPYTQAMLNVLSLSLCRQICRLYRSASHQKKVIVLDCDNTLWGGAVAEVGASGIVLAPRFLALQRFIVAQQERGMLIALCSKNIPADVRDAFTQRRDDMILDMDQHVIAAKVNWQPKSENIAQLAHELSLGLDSFIFIDDNPLECHEVAAALPSVTVIPLGANFPEKVLDGEWVFDEGLGASAYKLGASILTKEDSQRTQLYQQNLKRDQLCKSSSTHRAFLSALGVKIVFEDLGQESELQGRSASFSRVLQLHHRTNQFCTATTFAKRLEEKELLDYIALTNHTVVCAHVTDRFGHYGLVSVALCHHARDSDVLHVDSFLLSCRALNRGVEHAMMRKLSEIAARRGCASLEFSWEPTERNKPAHAFFSALADVRFADTSGQLCQTSRSCCSTGTWVIARDKASGVSFLKSEVSSRHGSMTANGVTDGSPRVRLVQWLQDLGLLVLGWILSSIPMPRSLAHLFGLPYVRRLDYVRPVGALRVPLRDRGSLEQFLHPVLHDIATVHSFVGFDGGSVDTNPDKFRRKARHQTKLVLAKHTPEEAPRVIWSANQPHAAASDDPSIDDVAGSAVSLQLICKSPQCSTIVQRDSRCALQRCRNCCYRIQRLVARSMHHKNARARDSAVGALQTELVDDVSLAPTTTSCKAHQNKRRRGTITRRIESK</sequence>
<dbReference type="InterPro" id="IPR010033">
    <property type="entry name" value="HAD_SF_ppase_IIIC"/>
</dbReference>
<keyword evidence="3" id="KW-1185">Reference proteome</keyword>
<dbReference type="EMBL" id="CANTFL010000634">
    <property type="protein sequence ID" value="CAI5726082.1"/>
    <property type="molecule type" value="Genomic_DNA"/>
</dbReference>
<accession>A0AAV0TRW6</accession>
<dbReference type="InterPro" id="IPR036412">
    <property type="entry name" value="HAD-like_sf"/>
</dbReference>
<organism evidence="2 3">
    <name type="scientific">Hyaloperonospora brassicae</name>
    <name type="common">Brassica downy mildew</name>
    <name type="synonym">Peronospora brassicae</name>
    <dbReference type="NCBI Taxonomy" id="162125"/>
    <lineage>
        <taxon>Eukaryota</taxon>
        <taxon>Sar</taxon>
        <taxon>Stramenopiles</taxon>
        <taxon>Oomycota</taxon>
        <taxon>Peronosporomycetes</taxon>
        <taxon>Peronosporales</taxon>
        <taxon>Peronosporaceae</taxon>
        <taxon>Hyaloperonospora</taxon>
    </lineage>
</organism>
<protein>
    <recommendedName>
        <fullName evidence="4">FCP1 homology domain-containing protein</fullName>
    </recommendedName>
</protein>